<dbReference type="Gene3D" id="3.20.20.140">
    <property type="entry name" value="Metal-dependent hydrolases"/>
    <property type="match status" value="1"/>
</dbReference>
<organism evidence="1">
    <name type="scientific">Thermosporothrix sp. COM3</name>
    <dbReference type="NCBI Taxonomy" id="2490863"/>
    <lineage>
        <taxon>Bacteria</taxon>
        <taxon>Bacillati</taxon>
        <taxon>Chloroflexota</taxon>
        <taxon>Ktedonobacteria</taxon>
        <taxon>Ktedonobacterales</taxon>
        <taxon>Thermosporotrichaceae</taxon>
        <taxon>Thermosporothrix</taxon>
    </lineage>
</organism>
<evidence type="ECO:0000313" key="1">
    <source>
        <dbReference type="EMBL" id="BBH86409.1"/>
    </source>
</evidence>
<gene>
    <name evidence="1" type="ORF">KTC_11600</name>
</gene>
<proteinExistence type="predicted"/>
<reference evidence="1" key="1">
    <citation type="submission" date="2018-12" db="EMBL/GenBank/DDBJ databases">
        <title>Novel natural products biosynthetic potential of the class Ktedonobacteria.</title>
        <authorList>
            <person name="Zheng Y."/>
            <person name="Saitou A."/>
            <person name="Wang C.M."/>
            <person name="Toyoda A."/>
            <person name="Minakuchi Y."/>
            <person name="Sekiguchi Y."/>
            <person name="Ueda K."/>
            <person name="Takano H."/>
            <person name="Sakai Y."/>
            <person name="Yokota A."/>
            <person name="Yabe S."/>
        </authorList>
    </citation>
    <scope>NUCLEOTIDE SEQUENCE</scope>
    <source>
        <strain evidence="1">COM3</strain>
    </source>
</reference>
<name>A0A455SHK3_9CHLR</name>
<dbReference type="AlphaFoldDB" id="A0A455SHK3"/>
<dbReference type="EMBL" id="AP019376">
    <property type="protein sequence ID" value="BBH86409.1"/>
    <property type="molecule type" value="Genomic_DNA"/>
</dbReference>
<dbReference type="SUPFAM" id="SSF51556">
    <property type="entry name" value="Metallo-dependent hydrolases"/>
    <property type="match status" value="1"/>
</dbReference>
<evidence type="ECO:0008006" key="2">
    <source>
        <dbReference type="Google" id="ProtNLM"/>
    </source>
</evidence>
<protein>
    <recommendedName>
        <fullName evidence="2">Amidohydrolase-related domain-containing protein</fullName>
    </recommendedName>
</protein>
<dbReference type="InterPro" id="IPR032466">
    <property type="entry name" value="Metal_Hydrolase"/>
</dbReference>
<accession>A0A455SHK3</accession>
<sequence>MFHLENRKTMYTIALEEHYVSPTFLQGSGRNLKEQAERSGSFTFLELLCDLDDRRIADMDAADIDMQVLSLGSPGVEQLDAPDAVTLARETNNYLAEAIRRHPGRIAGVAAI</sequence>